<organism evidence="2 3">
    <name type="scientific">Mixta intestinalis</name>
    <dbReference type="NCBI Taxonomy" id="1615494"/>
    <lineage>
        <taxon>Bacteria</taxon>
        <taxon>Pseudomonadati</taxon>
        <taxon>Pseudomonadota</taxon>
        <taxon>Gammaproteobacteria</taxon>
        <taxon>Enterobacterales</taxon>
        <taxon>Erwiniaceae</taxon>
        <taxon>Mixta</taxon>
    </lineage>
</organism>
<dbReference type="RefSeq" id="WP_160623151.1">
    <property type="nucleotide sequence ID" value="NZ_CP028271.1"/>
</dbReference>
<keyword evidence="3" id="KW-1185">Reference proteome</keyword>
<name>A0A6P1Q618_9GAMM</name>
<sequence>MKNEFLLRWLLMSEMLRWLTLLGLLVAVTLTVSSLWITPVEAQLRQLQQETRQQQRHYRQRLTHLLNQSGLQQLQAHNQQLLDEMVREGRPFSLYTLLQHSGSELEQWMPGDRESLLQLWLSWAQLKTLFAYLIACEPAPTLNAFNVQRKEARLYATFHLAFDKPASLD</sequence>
<dbReference type="KEGG" id="mint:C7M51_03856"/>
<dbReference type="OrthoDB" id="6555599at2"/>
<accession>A0A6P1Q618</accession>
<dbReference type="EMBL" id="CP028271">
    <property type="protein sequence ID" value="QHM73509.1"/>
    <property type="molecule type" value="Genomic_DNA"/>
</dbReference>
<dbReference type="InterPro" id="IPR057522">
    <property type="entry name" value="HofO_C"/>
</dbReference>
<evidence type="ECO:0000259" key="1">
    <source>
        <dbReference type="Pfam" id="PF25319"/>
    </source>
</evidence>
<dbReference type="Proteomes" id="UP000464053">
    <property type="component" value="Chromosome"/>
</dbReference>
<reference evidence="2 3" key="1">
    <citation type="submission" date="2018-03" db="EMBL/GenBank/DDBJ databases">
        <title>Pantoea intestinalis SRCM103226 isolated form the mealworm.</title>
        <authorList>
            <person name="Jeong D.-Y."/>
            <person name="Kim J.W."/>
        </authorList>
    </citation>
    <scope>NUCLEOTIDE SEQUENCE [LARGE SCALE GENOMIC DNA]</scope>
    <source>
        <strain evidence="2 3">SRCM103226</strain>
    </source>
</reference>
<evidence type="ECO:0000313" key="2">
    <source>
        <dbReference type="EMBL" id="QHM73509.1"/>
    </source>
</evidence>
<dbReference type="Pfam" id="PF25319">
    <property type="entry name" value="HofO"/>
    <property type="match status" value="1"/>
</dbReference>
<evidence type="ECO:0000313" key="3">
    <source>
        <dbReference type="Proteomes" id="UP000464053"/>
    </source>
</evidence>
<dbReference type="AlphaFoldDB" id="A0A6P1Q618"/>
<feature type="domain" description="DNA utilization protein HofO C-terminal" evidence="1">
    <location>
        <begin position="92"/>
        <end position="163"/>
    </location>
</feature>
<protein>
    <recommendedName>
        <fullName evidence="1">DNA utilization protein HofO C-terminal domain-containing protein</fullName>
    </recommendedName>
</protein>
<proteinExistence type="predicted"/>
<gene>
    <name evidence="2" type="ORF">C7M51_03856</name>
</gene>